<dbReference type="Proteomes" id="UP001289066">
    <property type="component" value="Unassembled WGS sequence"/>
</dbReference>
<evidence type="ECO:0000259" key="1">
    <source>
        <dbReference type="Pfam" id="PF01368"/>
    </source>
</evidence>
<dbReference type="InterPro" id="IPR038763">
    <property type="entry name" value="DHH_sf"/>
</dbReference>
<evidence type="ECO:0000313" key="3">
    <source>
        <dbReference type="Proteomes" id="UP001289066"/>
    </source>
</evidence>
<dbReference type="InterPro" id="IPR001667">
    <property type="entry name" value="DDH_dom"/>
</dbReference>
<dbReference type="AlphaFoldDB" id="A0AAW9J3L2"/>
<comment type="caution">
    <text evidence="2">The sequence shown here is derived from an EMBL/GenBank/DDBJ whole genome shotgun (WGS) entry which is preliminary data.</text>
</comment>
<dbReference type="InterPro" id="IPR051673">
    <property type="entry name" value="SSDNA_exonuclease_RecJ"/>
</dbReference>
<gene>
    <name evidence="2" type="ORF">GNF81_21470</name>
</gene>
<feature type="domain" description="DDH" evidence="1">
    <location>
        <begin position="23"/>
        <end position="109"/>
    </location>
</feature>
<evidence type="ECO:0000313" key="2">
    <source>
        <dbReference type="EMBL" id="MDZ5035256.1"/>
    </source>
</evidence>
<dbReference type="EMBL" id="WNVG01001432">
    <property type="protein sequence ID" value="MDZ5035256.1"/>
    <property type="molecule type" value="Genomic_DNA"/>
</dbReference>
<feature type="non-terminal residue" evidence="2">
    <location>
        <position position="134"/>
    </location>
</feature>
<keyword evidence="2" id="KW-0540">Nuclease</keyword>
<dbReference type="RefSeq" id="WP_322413572.1">
    <property type="nucleotide sequence ID" value="NZ_WNVG01001432.1"/>
</dbReference>
<dbReference type="PANTHER" id="PTHR30255:SF2">
    <property type="entry name" value="SINGLE-STRANDED-DNA-SPECIFIC EXONUCLEASE RECJ"/>
    <property type="match status" value="1"/>
</dbReference>
<accession>A0AAW9J3L2</accession>
<protein>
    <submittedName>
        <fullName evidence="2">Single-stranded-DNA-specific exonuclease RecJ</fullName>
    </submittedName>
</protein>
<dbReference type="Pfam" id="PF01368">
    <property type="entry name" value="DHH"/>
    <property type="match status" value="1"/>
</dbReference>
<dbReference type="Gene3D" id="3.90.1640.30">
    <property type="match status" value="1"/>
</dbReference>
<dbReference type="SUPFAM" id="SSF64182">
    <property type="entry name" value="DHH phosphoesterases"/>
    <property type="match status" value="1"/>
</dbReference>
<dbReference type="PANTHER" id="PTHR30255">
    <property type="entry name" value="SINGLE-STRANDED-DNA-SPECIFIC EXONUCLEASE RECJ"/>
    <property type="match status" value="1"/>
</dbReference>
<sequence length="134" mass="14999">NREDEGYGMHSGRIRKLKEESYEVILTCDNGISAFEQVELAKELGMEIVITDHHDIPIRENISSELVETIPEADAVVNPKRGDCSYPFKKLCGAGVALKFSKCLYDEFNISEEKFLNLIQFAAIATVCDVVDLV</sequence>
<dbReference type="GO" id="GO:0004527">
    <property type="term" value="F:exonuclease activity"/>
    <property type="evidence" value="ECO:0007669"/>
    <property type="project" value="UniProtKB-KW"/>
</dbReference>
<proteinExistence type="predicted"/>
<reference evidence="2" key="1">
    <citation type="submission" date="2019-11" db="EMBL/GenBank/DDBJ databases">
        <title>Characterization of Clostridium perfringens isolates from swine manure treated agricultural soils.</title>
        <authorList>
            <person name="Wushke S.T."/>
        </authorList>
    </citation>
    <scope>NUCLEOTIDE SEQUENCE</scope>
    <source>
        <strain evidence="2">X15</strain>
    </source>
</reference>
<organism evidence="2 3">
    <name type="scientific">Clostridium perfringens</name>
    <dbReference type="NCBI Taxonomy" id="1502"/>
    <lineage>
        <taxon>Bacteria</taxon>
        <taxon>Bacillati</taxon>
        <taxon>Bacillota</taxon>
        <taxon>Clostridia</taxon>
        <taxon>Eubacteriales</taxon>
        <taxon>Clostridiaceae</taxon>
        <taxon>Clostridium</taxon>
    </lineage>
</organism>
<feature type="non-terminal residue" evidence="2">
    <location>
        <position position="1"/>
    </location>
</feature>
<keyword evidence="2" id="KW-0378">Hydrolase</keyword>
<keyword evidence="2" id="KW-0269">Exonuclease</keyword>
<name>A0AAW9J3L2_CLOPF</name>